<dbReference type="Gene3D" id="1.10.10.10">
    <property type="entry name" value="Winged helix-like DNA-binding domain superfamily/Winged helix DNA-binding domain"/>
    <property type="match status" value="1"/>
</dbReference>
<dbReference type="SMART" id="SM00862">
    <property type="entry name" value="Trans_reg_C"/>
    <property type="match status" value="1"/>
</dbReference>
<sequence>MHNSIAIGTSLKLDRRTRTLANIKNGSSVTLPASACRCLKALVEEKENVLSYEQLMDIGWRNSGVEVTENSVRVMITKIRRALVTLKVDEWIQLVAVTRSGYRLIVNKEVAVITAARHAEASIPQLEPPIPPAAAPPSLPPLPATLSGEKTAVWPRRLLACAVGALLGWLAVLIISGYFKFTPQRTDFTRWYGEAIPHETEVWVPQGELSAAQQKTVVQTLQLYALYASSYETNAEKARFLYITIGHSPRHMGLIACAIPLRTSENNCESYYFTKR</sequence>
<feature type="domain" description="OmpR/PhoB-type" evidence="4">
    <location>
        <begin position="2"/>
        <end position="106"/>
    </location>
</feature>
<keyword evidence="3" id="KW-0812">Transmembrane</keyword>
<dbReference type="RefSeq" id="WP_336203642.1">
    <property type="nucleotide sequence ID" value="NZ_JBANEI010000017.1"/>
</dbReference>
<dbReference type="CDD" id="cd00383">
    <property type="entry name" value="trans_reg_C"/>
    <property type="match status" value="1"/>
</dbReference>
<evidence type="ECO:0000256" key="1">
    <source>
        <dbReference type="ARBA" id="ARBA00023125"/>
    </source>
</evidence>
<keyword evidence="6" id="KW-1185">Reference proteome</keyword>
<name>A0ABU8DK19_ERWAP</name>
<evidence type="ECO:0000313" key="5">
    <source>
        <dbReference type="EMBL" id="MEI2683862.1"/>
    </source>
</evidence>
<feature type="DNA-binding region" description="OmpR/PhoB-type" evidence="2">
    <location>
        <begin position="2"/>
        <end position="106"/>
    </location>
</feature>
<dbReference type="Proteomes" id="UP001306592">
    <property type="component" value="Unassembled WGS sequence"/>
</dbReference>
<keyword evidence="3" id="KW-0472">Membrane</keyword>
<dbReference type="InterPro" id="IPR001867">
    <property type="entry name" value="OmpR/PhoB-type_DNA-bd"/>
</dbReference>
<dbReference type="InterPro" id="IPR016032">
    <property type="entry name" value="Sig_transdc_resp-reg_C-effctor"/>
</dbReference>
<dbReference type="PROSITE" id="PS51755">
    <property type="entry name" value="OMPR_PHOB"/>
    <property type="match status" value="1"/>
</dbReference>
<dbReference type="EMBL" id="JBANEI010000017">
    <property type="protein sequence ID" value="MEI2683862.1"/>
    <property type="molecule type" value="Genomic_DNA"/>
</dbReference>
<feature type="transmembrane region" description="Helical" evidence="3">
    <location>
        <begin position="158"/>
        <end position="179"/>
    </location>
</feature>
<evidence type="ECO:0000256" key="3">
    <source>
        <dbReference type="SAM" id="Phobius"/>
    </source>
</evidence>
<evidence type="ECO:0000256" key="2">
    <source>
        <dbReference type="PROSITE-ProRule" id="PRU01091"/>
    </source>
</evidence>
<keyword evidence="3" id="KW-1133">Transmembrane helix</keyword>
<gene>
    <name evidence="5" type="ORF">V8N49_19635</name>
</gene>
<comment type="caution">
    <text evidence="5">The sequence shown here is derived from an EMBL/GenBank/DDBJ whole genome shotgun (WGS) entry which is preliminary data.</text>
</comment>
<protein>
    <submittedName>
        <fullName evidence="5">Winged helix-turn-helix domain-containing protein</fullName>
    </submittedName>
</protein>
<dbReference type="Pfam" id="PF00486">
    <property type="entry name" value="Trans_reg_C"/>
    <property type="match status" value="1"/>
</dbReference>
<organism evidence="5 6">
    <name type="scientific">Erwinia aphidicola</name>
    <dbReference type="NCBI Taxonomy" id="68334"/>
    <lineage>
        <taxon>Bacteria</taxon>
        <taxon>Pseudomonadati</taxon>
        <taxon>Pseudomonadota</taxon>
        <taxon>Gammaproteobacteria</taxon>
        <taxon>Enterobacterales</taxon>
        <taxon>Erwiniaceae</taxon>
        <taxon>Erwinia</taxon>
    </lineage>
</organism>
<proteinExistence type="predicted"/>
<keyword evidence="1 2" id="KW-0238">DNA-binding</keyword>
<accession>A0ABU8DK19</accession>
<evidence type="ECO:0000259" key="4">
    <source>
        <dbReference type="PROSITE" id="PS51755"/>
    </source>
</evidence>
<evidence type="ECO:0000313" key="6">
    <source>
        <dbReference type="Proteomes" id="UP001306592"/>
    </source>
</evidence>
<dbReference type="SUPFAM" id="SSF46894">
    <property type="entry name" value="C-terminal effector domain of the bipartite response regulators"/>
    <property type="match status" value="1"/>
</dbReference>
<reference evidence="5 6" key="1">
    <citation type="submission" date="2024-02" db="EMBL/GenBank/DDBJ databases">
        <title>First report Erwinia aphidicola in onion in Chile.</title>
        <authorList>
            <person name="Valenzuela M."/>
            <person name="Pena M."/>
            <person name="Dutta B."/>
        </authorList>
    </citation>
    <scope>NUCLEOTIDE SEQUENCE [LARGE SCALE GENOMIC DNA]</scope>
    <source>
        <strain evidence="5 6">QCJ3A</strain>
    </source>
</reference>
<dbReference type="InterPro" id="IPR036388">
    <property type="entry name" value="WH-like_DNA-bd_sf"/>
</dbReference>